<proteinExistence type="predicted"/>
<organism evidence="1">
    <name type="scientific">Coccolithus braarudii</name>
    <dbReference type="NCBI Taxonomy" id="221442"/>
    <lineage>
        <taxon>Eukaryota</taxon>
        <taxon>Haptista</taxon>
        <taxon>Haptophyta</taxon>
        <taxon>Prymnesiophyceae</taxon>
        <taxon>Coccolithales</taxon>
        <taxon>Coccolithaceae</taxon>
        <taxon>Coccolithus</taxon>
    </lineage>
</organism>
<reference evidence="1" key="1">
    <citation type="submission" date="2021-01" db="EMBL/GenBank/DDBJ databases">
        <authorList>
            <person name="Corre E."/>
            <person name="Pelletier E."/>
            <person name="Niang G."/>
            <person name="Scheremetjew M."/>
            <person name="Finn R."/>
            <person name="Kale V."/>
            <person name="Holt S."/>
            <person name="Cochrane G."/>
            <person name="Meng A."/>
            <person name="Brown T."/>
            <person name="Cohen L."/>
        </authorList>
    </citation>
    <scope>NUCLEOTIDE SEQUENCE</scope>
    <source>
        <strain evidence="1">PLY182g</strain>
    </source>
</reference>
<dbReference type="EMBL" id="HBEY01030803">
    <property type="protein sequence ID" value="CAD8611235.1"/>
    <property type="molecule type" value="Transcribed_RNA"/>
</dbReference>
<protein>
    <submittedName>
        <fullName evidence="1">Uncharacterized protein</fullName>
    </submittedName>
</protein>
<sequence length="130" mass="14069">MLSRKELRSLSPTQSATDAALNLLHAECERIAVSVCTIAGERCKLARRSIQPADLLQALCEQPQYSWLADMGIEWQSETGERILLASPPATEVECITSMVHPLLLLPGPSEPSLNDAFLAPPDDPAVPPP</sequence>
<name>A0A7S0LIB0_9EUKA</name>
<dbReference type="AlphaFoldDB" id="A0A7S0LIB0"/>
<evidence type="ECO:0000313" key="1">
    <source>
        <dbReference type="EMBL" id="CAD8611235.1"/>
    </source>
</evidence>
<gene>
    <name evidence="1" type="ORF">CPEL01642_LOCUS14613</name>
</gene>
<accession>A0A7S0LIB0</accession>